<feature type="domain" description="Rab-GAP TBC" evidence="1">
    <location>
        <begin position="333"/>
        <end position="565"/>
    </location>
</feature>
<dbReference type="Pfam" id="PF00566">
    <property type="entry name" value="RabGAP-TBC"/>
    <property type="match status" value="1"/>
</dbReference>
<dbReference type="PANTHER" id="PTHR47219:SF9">
    <property type="entry name" value="GTPASE ACTIVATING PROTEIN AND CENTROSOME-ASSOCIATED, ISOFORM B"/>
    <property type="match status" value="1"/>
</dbReference>
<dbReference type="Gene3D" id="1.10.472.80">
    <property type="entry name" value="Ypt/Rab-GAP domain of gyp1p, domain 3"/>
    <property type="match status" value="1"/>
</dbReference>
<protein>
    <recommendedName>
        <fullName evidence="1">Rab-GAP TBC domain-containing protein</fullName>
    </recommendedName>
</protein>
<dbReference type="PANTHER" id="PTHR47219">
    <property type="entry name" value="RAB GTPASE-ACTIVATING PROTEIN 1-LIKE"/>
    <property type="match status" value="1"/>
</dbReference>
<keyword evidence="3" id="KW-1185">Reference proteome</keyword>
<sequence>MEIEGERLPISVNPPSVQKLEVFGRALVGCPLSAILRCEFCDPASFTLRWLTQVSAGVAGSVELGQGNTLWVPEASKGRTLSIEAEPDPSIPLTASGPEHMGLTDSPGFALQRRIEDWHCGGGCWRHYSRLHLQGWQLCIDWLLLPANDLELTVPGISPKTPATSKSTNVSTPLSIGELLSFMLPDSASESSASGSDEDPETPKPREIVARQEVKQEMCRRWAPVRVSSPRVTSLPGQCSSPVRSISGASPIHAPQKVFWKEGASGSPQAAKGGARPQGTWSFPKEALNEELQRVLAQLRSLEAHERSTALQRFLDELQSRAQRELSNWRGPFLSKEDRFPYWQHNVSRQTSRTSPQSEWEDQLQSSQRTLCRELSLELPHCRGSEFKEAARKVLAVQHFRRMMEFPQRSYLKDQDLPASVIEQIDLDIPRTAGNEPELRSCLGVTRALLLRQAAEDPELGYCQGMNMVAALFAVAAQTPEEAFTRFRGFVSKFRGLWQPGFPLLQQGMGIFETLAADRPWFQHLNRNGVEADMYLPRAWLGLFTSWLPLATRVILLRDFEEGDLQSIMAVTMAVLDHVGSSLLAEGDDMDELLTVLEHIKESPPHPAALITARDAWLPAVSARRSRKSCWQSLRRDGSRVLDGHGREALFWDFRPRRLSAIAGRALLRFSLKDFGRHH</sequence>
<evidence type="ECO:0000259" key="1">
    <source>
        <dbReference type="PROSITE" id="PS50086"/>
    </source>
</evidence>
<dbReference type="InterPro" id="IPR000195">
    <property type="entry name" value="Rab-GAP-TBC_dom"/>
</dbReference>
<dbReference type="GO" id="GO:0005096">
    <property type="term" value="F:GTPase activator activity"/>
    <property type="evidence" value="ECO:0007669"/>
    <property type="project" value="TreeGrafter"/>
</dbReference>
<gene>
    <name evidence="2" type="ORF">EVOR1521_LOCUS28136</name>
</gene>
<dbReference type="Gene3D" id="1.10.8.270">
    <property type="entry name" value="putative rabgap domain of human tbc1 domain family member 14 like domains"/>
    <property type="match status" value="1"/>
</dbReference>
<organism evidence="2 3">
    <name type="scientific">Effrenium voratum</name>
    <dbReference type="NCBI Taxonomy" id="2562239"/>
    <lineage>
        <taxon>Eukaryota</taxon>
        <taxon>Sar</taxon>
        <taxon>Alveolata</taxon>
        <taxon>Dinophyceae</taxon>
        <taxon>Suessiales</taxon>
        <taxon>Symbiodiniaceae</taxon>
        <taxon>Effrenium</taxon>
    </lineage>
</organism>
<proteinExistence type="predicted"/>
<dbReference type="SUPFAM" id="SSF47923">
    <property type="entry name" value="Ypt/Rab-GAP domain of gyp1p"/>
    <property type="match status" value="2"/>
</dbReference>
<evidence type="ECO:0000313" key="2">
    <source>
        <dbReference type="EMBL" id="CAJ1406080.1"/>
    </source>
</evidence>
<name>A0AA36JII6_9DINO</name>
<comment type="caution">
    <text evidence="2">The sequence shown here is derived from an EMBL/GenBank/DDBJ whole genome shotgun (WGS) entry which is preliminary data.</text>
</comment>
<dbReference type="InterPro" id="IPR035969">
    <property type="entry name" value="Rab-GAP_TBC_sf"/>
</dbReference>
<evidence type="ECO:0000313" key="3">
    <source>
        <dbReference type="Proteomes" id="UP001178507"/>
    </source>
</evidence>
<accession>A0AA36JII6</accession>
<dbReference type="Proteomes" id="UP001178507">
    <property type="component" value="Unassembled WGS sequence"/>
</dbReference>
<reference evidence="2" key="1">
    <citation type="submission" date="2023-08" db="EMBL/GenBank/DDBJ databases">
        <authorList>
            <person name="Chen Y."/>
            <person name="Shah S."/>
            <person name="Dougan E. K."/>
            <person name="Thang M."/>
            <person name="Chan C."/>
        </authorList>
    </citation>
    <scope>NUCLEOTIDE SEQUENCE</scope>
</reference>
<dbReference type="InterPro" id="IPR050302">
    <property type="entry name" value="Rab_GAP_TBC_domain"/>
</dbReference>
<dbReference type="PROSITE" id="PS50086">
    <property type="entry name" value="TBC_RABGAP"/>
    <property type="match status" value="1"/>
</dbReference>
<dbReference type="GO" id="GO:0031267">
    <property type="term" value="F:small GTPase binding"/>
    <property type="evidence" value="ECO:0007669"/>
    <property type="project" value="TreeGrafter"/>
</dbReference>
<dbReference type="AlphaFoldDB" id="A0AA36JII6"/>
<dbReference type="EMBL" id="CAUJNA010003616">
    <property type="protein sequence ID" value="CAJ1406080.1"/>
    <property type="molecule type" value="Genomic_DNA"/>
</dbReference>